<dbReference type="Proteomes" id="UP000749646">
    <property type="component" value="Unassembled WGS sequence"/>
</dbReference>
<feature type="non-terminal residue" evidence="2">
    <location>
        <position position="1"/>
    </location>
</feature>
<feature type="region of interest" description="Disordered" evidence="1">
    <location>
        <begin position="96"/>
        <end position="154"/>
    </location>
</feature>
<proteinExistence type="predicted"/>
<feature type="region of interest" description="Disordered" evidence="1">
    <location>
        <begin position="1"/>
        <end position="28"/>
    </location>
</feature>
<sequence>NQEQNTKALIAPQQQSEHRRNQSSDLKRLFFKPKRHSVDYSAEQLSSIITPPLSPTTHGSRIISTIEAKFKTEVMTQSLTSQLQQREARYQRRLRRRRFRHGHGDGIGAKGSHGRLRSGNEEEEEEEDESDDNDQSDDEDYQSESESQDEEGVWRKTMWIQLPGPAEVATFTETKHIVKKHTLQLILLCGLVGDTTSNNISAEAGHCPGSGGSSNPIDRVITQPGVNKEFRLEMDLHVTGPRAPA</sequence>
<dbReference type="OrthoDB" id="2436511at2759"/>
<evidence type="ECO:0000256" key="1">
    <source>
        <dbReference type="SAM" id="MobiDB-lite"/>
    </source>
</evidence>
<reference evidence="2" key="1">
    <citation type="journal article" date="2020" name="Fungal Divers.">
        <title>Resolving the Mortierellaceae phylogeny through synthesis of multi-gene phylogenetics and phylogenomics.</title>
        <authorList>
            <person name="Vandepol N."/>
            <person name="Liber J."/>
            <person name="Desiro A."/>
            <person name="Na H."/>
            <person name="Kennedy M."/>
            <person name="Barry K."/>
            <person name="Grigoriev I.V."/>
            <person name="Miller A.N."/>
            <person name="O'Donnell K."/>
            <person name="Stajich J.E."/>
            <person name="Bonito G."/>
        </authorList>
    </citation>
    <scope>NUCLEOTIDE SEQUENCE</scope>
    <source>
        <strain evidence="2">MES-2147</strain>
    </source>
</reference>
<evidence type="ECO:0000313" key="2">
    <source>
        <dbReference type="EMBL" id="KAF9944916.1"/>
    </source>
</evidence>
<comment type="caution">
    <text evidence="2">The sequence shown here is derived from an EMBL/GenBank/DDBJ whole genome shotgun (WGS) entry which is preliminary data.</text>
</comment>
<evidence type="ECO:0000313" key="3">
    <source>
        <dbReference type="Proteomes" id="UP000749646"/>
    </source>
</evidence>
<protein>
    <submittedName>
        <fullName evidence="2">Uncharacterized protein</fullName>
    </submittedName>
</protein>
<gene>
    <name evidence="2" type="ORF">BGZ65_011429</name>
</gene>
<organism evidence="2 3">
    <name type="scientific">Modicella reniformis</name>
    <dbReference type="NCBI Taxonomy" id="1440133"/>
    <lineage>
        <taxon>Eukaryota</taxon>
        <taxon>Fungi</taxon>
        <taxon>Fungi incertae sedis</taxon>
        <taxon>Mucoromycota</taxon>
        <taxon>Mortierellomycotina</taxon>
        <taxon>Mortierellomycetes</taxon>
        <taxon>Mortierellales</taxon>
        <taxon>Mortierellaceae</taxon>
        <taxon>Modicella</taxon>
    </lineage>
</organism>
<accession>A0A9P6IUA1</accession>
<dbReference type="EMBL" id="JAAAHW010008186">
    <property type="protein sequence ID" value="KAF9944916.1"/>
    <property type="molecule type" value="Genomic_DNA"/>
</dbReference>
<feature type="compositionally biased region" description="Basic and acidic residues" evidence="1">
    <location>
        <begin position="16"/>
        <end position="28"/>
    </location>
</feature>
<dbReference type="AlphaFoldDB" id="A0A9P6IUA1"/>
<name>A0A9P6IUA1_9FUNG</name>
<keyword evidence="3" id="KW-1185">Reference proteome</keyword>
<feature type="compositionally biased region" description="Polar residues" evidence="1">
    <location>
        <begin position="1"/>
        <end position="15"/>
    </location>
</feature>
<feature type="compositionally biased region" description="Acidic residues" evidence="1">
    <location>
        <begin position="121"/>
        <end position="151"/>
    </location>
</feature>